<dbReference type="PROSITE" id="PS00518">
    <property type="entry name" value="ZF_RING_1"/>
    <property type="match status" value="1"/>
</dbReference>
<evidence type="ECO:0000256" key="1">
    <source>
        <dbReference type="ARBA" id="ARBA00022723"/>
    </source>
</evidence>
<dbReference type="EMBL" id="JAGFMF010011698">
    <property type="protein sequence ID" value="KAG8515708.1"/>
    <property type="molecule type" value="Genomic_DNA"/>
</dbReference>
<comment type="caution">
    <text evidence="8">The sequence shown here is derived from an EMBL/GenBank/DDBJ whole genome shotgun (WGS) entry which is preliminary data.</text>
</comment>
<feature type="region of interest" description="Disordered" evidence="5">
    <location>
        <begin position="304"/>
        <end position="365"/>
    </location>
</feature>
<feature type="region of interest" description="Disordered" evidence="5">
    <location>
        <begin position="586"/>
        <end position="763"/>
    </location>
</feature>
<dbReference type="SUPFAM" id="SSF57903">
    <property type="entry name" value="FYVE/PHD zinc finger"/>
    <property type="match status" value="1"/>
</dbReference>
<dbReference type="Pfam" id="PF13639">
    <property type="entry name" value="zf-RING_2"/>
    <property type="match status" value="1"/>
</dbReference>
<dbReference type="InterPro" id="IPR011011">
    <property type="entry name" value="Znf_FYVE_PHD"/>
</dbReference>
<organism evidence="8 9">
    <name type="scientific">Galemys pyrenaicus</name>
    <name type="common">Iberian desman</name>
    <name type="synonym">Pyrenean desman</name>
    <dbReference type="NCBI Taxonomy" id="202257"/>
    <lineage>
        <taxon>Eukaryota</taxon>
        <taxon>Metazoa</taxon>
        <taxon>Chordata</taxon>
        <taxon>Craniata</taxon>
        <taxon>Vertebrata</taxon>
        <taxon>Euteleostomi</taxon>
        <taxon>Mammalia</taxon>
        <taxon>Eutheria</taxon>
        <taxon>Laurasiatheria</taxon>
        <taxon>Eulipotyphla</taxon>
        <taxon>Talpidae</taxon>
        <taxon>Galemys</taxon>
    </lineage>
</organism>
<feature type="region of interest" description="Disordered" evidence="5">
    <location>
        <begin position="854"/>
        <end position="1196"/>
    </location>
</feature>
<feature type="compositionally biased region" description="Basic and acidic residues" evidence="5">
    <location>
        <begin position="1004"/>
        <end position="1014"/>
    </location>
</feature>
<feature type="compositionally biased region" description="Basic residues" evidence="5">
    <location>
        <begin position="993"/>
        <end position="1003"/>
    </location>
</feature>
<feature type="compositionally biased region" description="Low complexity" evidence="5">
    <location>
        <begin position="802"/>
        <end position="811"/>
    </location>
</feature>
<dbReference type="Gene3D" id="3.30.40.10">
    <property type="entry name" value="Zinc/RING finger domain, C3HC4 (zinc finger)"/>
    <property type="match status" value="2"/>
</dbReference>
<dbReference type="InterPro" id="IPR019787">
    <property type="entry name" value="Znf_PHD-finger"/>
</dbReference>
<keyword evidence="3" id="KW-0862">Zinc</keyword>
<dbReference type="InterPro" id="IPR057031">
    <property type="entry name" value="SFR19-like_C"/>
</dbReference>
<evidence type="ECO:0000256" key="3">
    <source>
        <dbReference type="ARBA" id="ARBA00022833"/>
    </source>
</evidence>
<feature type="region of interest" description="Disordered" evidence="5">
    <location>
        <begin position="417"/>
        <end position="474"/>
    </location>
</feature>
<dbReference type="PROSITE" id="PS01359">
    <property type="entry name" value="ZF_PHD_1"/>
    <property type="match status" value="1"/>
</dbReference>
<feature type="compositionally biased region" description="Low complexity" evidence="5">
    <location>
        <begin position="637"/>
        <end position="652"/>
    </location>
</feature>
<dbReference type="InterPro" id="IPR001965">
    <property type="entry name" value="Znf_PHD"/>
</dbReference>
<feature type="compositionally biased region" description="Polar residues" evidence="5">
    <location>
        <begin position="694"/>
        <end position="703"/>
    </location>
</feature>
<dbReference type="InterPro" id="IPR001841">
    <property type="entry name" value="Znf_RING"/>
</dbReference>
<feature type="compositionally biased region" description="Low complexity" evidence="5">
    <location>
        <begin position="1483"/>
        <end position="1497"/>
    </location>
</feature>
<feature type="domain" description="PHD-type" evidence="6">
    <location>
        <begin position="159"/>
        <end position="209"/>
    </location>
</feature>
<feature type="compositionally biased region" description="Basic residues" evidence="5">
    <location>
        <begin position="343"/>
        <end position="356"/>
    </location>
</feature>
<dbReference type="PROSITE" id="PS50016">
    <property type="entry name" value="ZF_PHD_2"/>
    <property type="match status" value="1"/>
</dbReference>
<keyword evidence="9" id="KW-1185">Reference proteome</keyword>
<feature type="compositionally biased region" description="Basic residues" evidence="5">
    <location>
        <begin position="310"/>
        <end position="330"/>
    </location>
</feature>
<evidence type="ECO:0000259" key="7">
    <source>
        <dbReference type="PROSITE" id="PS50089"/>
    </source>
</evidence>
<feature type="region of interest" description="Disordered" evidence="5">
    <location>
        <begin position="1338"/>
        <end position="1410"/>
    </location>
</feature>
<proteinExistence type="predicted"/>
<dbReference type="PANTHER" id="PTHR12618">
    <property type="entry name" value="PHD AND RING FINGER DOMAIN-CONTAINING PROTEIN 1"/>
    <property type="match status" value="1"/>
</dbReference>
<dbReference type="Pfam" id="PF23030">
    <property type="entry name" value="SCAF11-like_C"/>
    <property type="match status" value="1"/>
</dbReference>
<feature type="compositionally biased region" description="Basic residues" evidence="5">
    <location>
        <begin position="955"/>
        <end position="973"/>
    </location>
</feature>
<feature type="non-terminal residue" evidence="8">
    <location>
        <position position="1609"/>
    </location>
</feature>
<name>A0A8J6DRJ3_GALPY</name>
<keyword evidence="1" id="KW-0479">Metal-binding</keyword>
<dbReference type="CDD" id="cd15536">
    <property type="entry name" value="PHD_PHRF1"/>
    <property type="match status" value="1"/>
</dbReference>
<evidence type="ECO:0000313" key="8">
    <source>
        <dbReference type="EMBL" id="KAG8515708.1"/>
    </source>
</evidence>
<feature type="compositionally biased region" description="Low complexity" evidence="5">
    <location>
        <begin position="331"/>
        <end position="342"/>
    </location>
</feature>
<gene>
    <name evidence="8" type="ORF">J0S82_006580</name>
</gene>
<dbReference type="GO" id="GO:0008270">
    <property type="term" value="F:zinc ion binding"/>
    <property type="evidence" value="ECO:0007669"/>
    <property type="project" value="UniProtKB-KW"/>
</dbReference>
<evidence type="ECO:0000313" key="9">
    <source>
        <dbReference type="Proteomes" id="UP000700334"/>
    </source>
</evidence>
<reference evidence="8" key="1">
    <citation type="journal article" date="2021" name="Evol. Appl.">
        <title>The genome of the Pyrenean desman and the effects of bottlenecks and inbreeding on the genomic landscape of an endangered species.</title>
        <authorList>
            <person name="Escoda L."/>
            <person name="Castresana J."/>
        </authorList>
    </citation>
    <scope>NUCLEOTIDE SEQUENCE</scope>
    <source>
        <strain evidence="8">IBE-C5619</strain>
    </source>
</reference>
<feature type="compositionally biased region" description="Basic and acidic residues" evidence="5">
    <location>
        <begin position="1081"/>
        <end position="1094"/>
    </location>
</feature>
<dbReference type="SUPFAM" id="SSF57850">
    <property type="entry name" value="RING/U-box"/>
    <property type="match status" value="1"/>
</dbReference>
<feature type="compositionally biased region" description="Pro residues" evidence="5">
    <location>
        <begin position="1134"/>
        <end position="1157"/>
    </location>
</feature>
<feature type="region of interest" description="Disordered" evidence="5">
    <location>
        <begin position="1"/>
        <end position="46"/>
    </location>
</feature>
<feature type="region of interest" description="Disordered" evidence="5">
    <location>
        <begin position="778"/>
        <end position="819"/>
    </location>
</feature>
<sequence length="1609" mass="169547">RGSWEGATPGRGDSRWLPGQGLQDRPGQRRGRSRGAAVRPGGPRARSRCFLCRGDEDDEAAAAVPGRLDSDCALSSDDDAESCPICLNAFRGQAVGTPETCAHHFCLDCILEWAKNANSCPVDRAAFKCVCIRARLGGPTLRTVPVESAGAPEDPEEDPTFCETCGRSDREDRLLLCDGCDAGYHMECLSPPLQEVPVDEWFCPECADPGGVAAADAGPPSEEELSLLLADVVPTSSRLRPRAGRTRAIARTRQSERVRATVNRNRISSARSVQHVPRHLMSSLLDETIEAVALGLSTAVYQRPLAPRAPTKRRRKTGRRRKAQARRKAPSRTSGKSRGLGARARRRQGRVKRRGGRMQSEATARSRLAQTLGLWRPARGACTPSVHKLAEPSLGLLRADIGAAALSLFGDPYELDPFDSGEAPPTSPDSPLHTKRRALSQSALRSHQPVARPVSVGLSRRSLPAAAGPEPEVDEAAEPDLLGSILSGQSLLLMNSADVTIHRDGSLSAKQAGEQQTGGFRVGARLRGEEGISGAPVSSLRNPAGLPGQGRGPGCGDSPRLGGPHSGNDCGWWGVGPRPSCAPAVAAGAAARPGPAAGTPRPGQAQSASAESRLGTPRPPSLGPATPQAFSGSPDSPARSAGPGRALRAAPGWTEAPQLPRIPKSGQVGGSPAAGQRVELPSSCISRLTGREGPTQSGHSAQTEGEPGSRGPQEPSSQAGGTPAPRAPCRGKAVGSTFESFRINIPGNTAPAGRPTQPGFCNTFRPVHCKVARKEVPSPLFSLRKARPPRAEVYDPFEPTGSDSSSPASSPERLGPSLLPAEITRTISVDGPVAPAALAAPAVRCVTSYTVEAAFGAGPPSRPLQPMDQDAGEGREALAEGGRAGGLGPAAPGQRLCAPGPGEDEDGPPPSTFFSAEARTVTCVAGPEPGPPLAAPLRLVELPSRSRSRSVSSSRGHRGVPRRRASSRAVRRSRSGDRASRSASPAPGGEHPGRHRARVRGHRSSSERSSSREQARRRRARDRSREAWRGSWAHGRRRSRSGSPGSPSREARPGRKRPQGRTGSPPSGLDRPRRRRHPREHSRERLWERPSPRERRQRRPRSPSPEQRARQHRPRAQEERPRAPDACESRAAPAGPPPQGAPAPPTPPGSPAGPAPAAPGAAPAGREASGGPPQATPGPAVPAECPPDDLDYGASVEAGHVFEDLASDVLLAQLDDMSSPPSPESTDSSPERALLPGPMAALAPPSQGSLLVPAEVAAQPPPQAEGPPQERWPPAQLAKPTLVPSSLGAQAPALLEKEEAPSQTPLLRAKALVKRVTWNLQAVGDSCLRERLPCRDVPQEHAWQRPPDSPSCPPSGVALPRPQKPHEGVWEMDEADPPVLQRGPFSEPPPSGHLLPEPSFPRADPAQVGVGAAPPRAALVSLVSLGPESRPARSPAQVHSLGLPPIPALPSNVPLCAPASQPPAQLLLQGGLPLGSCGVAPSPAPLPTALATASEPAGHATSNAEERPAGPRPAAEKTKNKEYMKKLHVQERAVEEVKLAIKPFYQRREVTKDEYKDILRKAVQKICHSRSGEINPVKVGNLVKAYVDKYRHMRRRRRAEAGAGPGTEG</sequence>
<dbReference type="InterPro" id="IPR017907">
    <property type="entry name" value="Znf_RING_CS"/>
</dbReference>
<feature type="compositionally biased region" description="Basic and acidic residues" evidence="5">
    <location>
        <begin position="1115"/>
        <end position="1128"/>
    </location>
</feature>
<dbReference type="PROSITE" id="PS50089">
    <property type="entry name" value="ZF_RING_2"/>
    <property type="match status" value="1"/>
</dbReference>
<feature type="compositionally biased region" description="Low complexity" evidence="5">
    <location>
        <begin position="1158"/>
        <end position="1173"/>
    </location>
</feature>
<keyword evidence="2 4" id="KW-0863">Zinc-finger</keyword>
<dbReference type="SMART" id="SM00249">
    <property type="entry name" value="PHD"/>
    <property type="match status" value="1"/>
</dbReference>
<evidence type="ECO:0000256" key="5">
    <source>
        <dbReference type="SAM" id="MobiDB-lite"/>
    </source>
</evidence>
<dbReference type="OrthoDB" id="1935339at2759"/>
<feature type="compositionally biased region" description="Low complexity" evidence="5">
    <location>
        <begin position="1224"/>
        <end position="1245"/>
    </location>
</feature>
<accession>A0A8J6DRJ3</accession>
<feature type="domain" description="RING-type" evidence="7">
    <location>
        <begin position="83"/>
        <end position="124"/>
    </location>
</feature>
<dbReference type="Proteomes" id="UP000700334">
    <property type="component" value="Unassembled WGS sequence"/>
</dbReference>
<dbReference type="Pfam" id="PF00628">
    <property type="entry name" value="PHD"/>
    <property type="match status" value="1"/>
</dbReference>
<evidence type="ECO:0000256" key="4">
    <source>
        <dbReference type="PROSITE-ProRule" id="PRU00175"/>
    </source>
</evidence>
<feature type="compositionally biased region" description="Low complexity" evidence="5">
    <location>
        <begin position="943"/>
        <end position="954"/>
    </location>
</feature>
<dbReference type="CDD" id="cd16635">
    <property type="entry name" value="mRING-HC-C3HC3D_PHRF1"/>
    <property type="match status" value="1"/>
</dbReference>
<feature type="compositionally biased region" description="Basic and acidic residues" evidence="5">
    <location>
        <begin position="1504"/>
        <end position="1521"/>
    </location>
</feature>
<feature type="region of interest" description="Disordered" evidence="5">
    <location>
        <begin position="532"/>
        <end position="562"/>
    </location>
</feature>
<dbReference type="InterPro" id="IPR047157">
    <property type="entry name" value="PHRF1/Atg35"/>
</dbReference>
<feature type="region of interest" description="Disordered" evidence="5">
    <location>
        <begin position="1212"/>
        <end position="1276"/>
    </location>
</feature>
<dbReference type="InterPro" id="IPR013083">
    <property type="entry name" value="Znf_RING/FYVE/PHD"/>
</dbReference>
<dbReference type="SMART" id="SM00184">
    <property type="entry name" value="RING"/>
    <property type="match status" value="2"/>
</dbReference>
<protein>
    <submittedName>
        <fullName evidence="8">PHD and RING finger domain-containing protein 1</fullName>
    </submittedName>
</protein>
<feature type="compositionally biased region" description="Low complexity" evidence="5">
    <location>
        <begin position="586"/>
        <end position="606"/>
    </location>
</feature>
<dbReference type="PANTHER" id="PTHR12618:SF20">
    <property type="entry name" value="PHD AND RING FINGER DOMAIN-CONTAINING PROTEIN 1"/>
    <property type="match status" value="1"/>
</dbReference>
<evidence type="ECO:0000256" key="2">
    <source>
        <dbReference type="ARBA" id="ARBA00022771"/>
    </source>
</evidence>
<evidence type="ECO:0000259" key="6">
    <source>
        <dbReference type="PROSITE" id="PS50016"/>
    </source>
</evidence>
<dbReference type="InterPro" id="IPR019786">
    <property type="entry name" value="Zinc_finger_PHD-type_CS"/>
</dbReference>
<feature type="region of interest" description="Disordered" evidence="5">
    <location>
        <begin position="1483"/>
        <end position="1521"/>
    </location>
</feature>